<evidence type="ECO:0000256" key="4">
    <source>
        <dbReference type="ARBA" id="ARBA00022989"/>
    </source>
</evidence>
<feature type="transmembrane region" description="Helical" evidence="7">
    <location>
        <begin position="82"/>
        <end position="100"/>
    </location>
</feature>
<evidence type="ECO:0000256" key="6">
    <source>
        <dbReference type="ARBA" id="ARBA00043993"/>
    </source>
</evidence>
<keyword evidence="5 7" id="KW-0472">Membrane</keyword>
<name>A0ABY9X2U4_9BACT</name>
<keyword evidence="10" id="KW-1185">Reference proteome</keyword>
<keyword evidence="4 7" id="KW-1133">Transmembrane helix</keyword>
<feature type="transmembrane region" description="Helical" evidence="7">
    <location>
        <begin position="129"/>
        <end position="147"/>
    </location>
</feature>
<dbReference type="InterPro" id="IPR049453">
    <property type="entry name" value="Memb_transporter_dom"/>
</dbReference>
<keyword evidence="3 7" id="KW-0812">Transmembrane</keyword>
<sequence>MRRLKRRLHPTHLWDRFVTSDPDLGRLRMGLRSVLGAGLSALVISQLARLLGEPPTVTMVGTMMGMMGSQIATDPKPRDQRITTLLMVLPATVSVIVGTLASRIPLLGAAAFAVTIFIATFVRRFGPRGLALGMIGFFAFFNALFFHAQLAQVPALVGAIVVALCIAYGVRFVLVRDRADLDLQRFLRSFRKTVALVLWELTDIAERPRLTPSLQRRLRREADRLNDAALAVEDLLARCQPGLRLRIFDLELAATRVISAVRQVVESGALAPDARREIRQALLAAHASVRNGDTAARQLMHEHLEHVRESVPRAADPERGRVDALRFSNSITDLVDAAAQLPDEVPLPAPGQGATPKAVTASPAIPLGNGLHPATRQAIQVTVASVLAMMVGHVVSSERWYWAAITAFVTFTRTRTLGDTLLRGWSRVLGTFLGVIAGLVLAGLVSGHRFVELVILFVCVFFGFYLIRLSYAWMVFWFTTMLSVLYSLLGRFSPELLFLRIEETMIGAGAGVVIATLLFPEKMTVHIHATAKQVLSAVCDYLEEAVVNRSPESDPARLIDAARTLDARLRELRTVARPLTGSFVRLAPRTARTVHSVSELVVFVRHLALGKGVLQVHEEVRELIREAGTKLASNARTLAQTLDQEEKPTLESAAALLEKARRALVGEETVRRGPASPPIFLHWLARVDDTLNVLAKASSPLTRNPLALT</sequence>
<dbReference type="PANTHER" id="PTHR30509:SF9">
    <property type="entry name" value="MULTIDRUG RESISTANCE PROTEIN MDTO"/>
    <property type="match status" value="1"/>
</dbReference>
<feature type="transmembrane region" description="Helical" evidence="7">
    <location>
        <begin position="474"/>
        <end position="492"/>
    </location>
</feature>
<evidence type="ECO:0000256" key="1">
    <source>
        <dbReference type="ARBA" id="ARBA00004651"/>
    </source>
</evidence>
<evidence type="ECO:0000256" key="7">
    <source>
        <dbReference type="SAM" id="Phobius"/>
    </source>
</evidence>
<dbReference type="RefSeq" id="WP_395807992.1">
    <property type="nucleotide sequence ID" value="NZ_CP043494.1"/>
</dbReference>
<feature type="transmembrane region" description="Helical" evidence="7">
    <location>
        <begin position="425"/>
        <end position="444"/>
    </location>
</feature>
<protein>
    <submittedName>
        <fullName evidence="9">FUSC family protein</fullName>
    </submittedName>
</protein>
<keyword evidence="2" id="KW-1003">Cell membrane</keyword>
<evidence type="ECO:0000256" key="2">
    <source>
        <dbReference type="ARBA" id="ARBA00022475"/>
    </source>
</evidence>
<evidence type="ECO:0000256" key="3">
    <source>
        <dbReference type="ARBA" id="ARBA00022692"/>
    </source>
</evidence>
<feature type="domain" description="Integral membrane bound transporter" evidence="8">
    <location>
        <begin position="387"/>
        <end position="514"/>
    </location>
</feature>
<evidence type="ECO:0000313" key="10">
    <source>
        <dbReference type="Proteomes" id="UP001611383"/>
    </source>
</evidence>
<dbReference type="Pfam" id="PF13515">
    <property type="entry name" value="FUSC_2"/>
    <property type="match status" value="1"/>
</dbReference>
<evidence type="ECO:0000313" key="9">
    <source>
        <dbReference type="EMBL" id="WNG49736.1"/>
    </source>
</evidence>
<comment type="subcellular location">
    <subcellularLocation>
        <location evidence="1">Cell membrane</location>
        <topology evidence="1">Multi-pass membrane protein</topology>
    </subcellularLocation>
</comment>
<proteinExistence type="inferred from homology"/>
<accession>A0ABY9X2U4</accession>
<organism evidence="9 10">
    <name type="scientific">Archangium minus</name>
    <dbReference type="NCBI Taxonomy" id="83450"/>
    <lineage>
        <taxon>Bacteria</taxon>
        <taxon>Pseudomonadati</taxon>
        <taxon>Myxococcota</taxon>
        <taxon>Myxococcia</taxon>
        <taxon>Myxococcales</taxon>
        <taxon>Cystobacterineae</taxon>
        <taxon>Archangiaceae</taxon>
        <taxon>Archangium</taxon>
    </lineage>
</organism>
<feature type="transmembrane region" description="Helical" evidence="7">
    <location>
        <begin position="106"/>
        <end position="122"/>
    </location>
</feature>
<comment type="similarity">
    <text evidence="6">Belongs to the YccS/YhfK family.</text>
</comment>
<evidence type="ECO:0000256" key="5">
    <source>
        <dbReference type="ARBA" id="ARBA00023136"/>
    </source>
</evidence>
<reference evidence="9 10" key="1">
    <citation type="submission" date="2019-08" db="EMBL/GenBank/DDBJ databases">
        <title>Archangium and Cystobacter genomes.</title>
        <authorList>
            <person name="Chen I.-C.K."/>
            <person name="Wielgoss S."/>
        </authorList>
    </citation>
    <scope>NUCLEOTIDE SEQUENCE [LARGE SCALE GENOMIC DNA]</scope>
    <source>
        <strain evidence="9 10">Cbm 6</strain>
    </source>
</reference>
<evidence type="ECO:0000259" key="8">
    <source>
        <dbReference type="Pfam" id="PF13515"/>
    </source>
</evidence>
<feature type="transmembrane region" description="Helical" evidence="7">
    <location>
        <begin position="498"/>
        <end position="519"/>
    </location>
</feature>
<feature type="transmembrane region" description="Helical" evidence="7">
    <location>
        <begin position="153"/>
        <end position="174"/>
    </location>
</feature>
<dbReference type="EMBL" id="CP043494">
    <property type="protein sequence ID" value="WNG49736.1"/>
    <property type="molecule type" value="Genomic_DNA"/>
</dbReference>
<dbReference type="PANTHER" id="PTHR30509">
    <property type="entry name" value="P-HYDROXYBENZOIC ACID EFFLUX PUMP SUBUNIT-RELATED"/>
    <property type="match status" value="1"/>
</dbReference>
<gene>
    <name evidence="9" type="ORF">F0U60_40665</name>
</gene>
<feature type="transmembrane region" description="Helical" evidence="7">
    <location>
        <begin position="450"/>
        <end position="467"/>
    </location>
</feature>
<dbReference type="Proteomes" id="UP001611383">
    <property type="component" value="Chromosome"/>
</dbReference>